<comment type="caution">
    <text evidence="1">The sequence shown here is derived from an EMBL/GenBank/DDBJ whole genome shotgun (WGS) entry which is preliminary data.</text>
</comment>
<gene>
    <name evidence="1" type="ORF">PPRIM_AZ9-3.1.T0230110</name>
</gene>
<name>A0A8S1KQ53_PARPR</name>
<sequence>MNKARRHSFNEGDGQKLKTLNVLYPNTFVKQHQLDKIREHERKKMERLALQLRKKNTILSSCQKQPEANFRPCQRQLILHNHEIKIQSLSSRHSSYEGIKQIFQRKQFVESKYKIDKLITSPQPNAEKENLCNIYNLRPNLVINKLIDSEFQRKSIMQQFKRLSKIGKSNSTHYSVKSILI</sequence>
<dbReference type="AlphaFoldDB" id="A0A8S1KQ53"/>
<keyword evidence="2" id="KW-1185">Reference proteome</keyword>
<dbReference type="Proteomes" id="UP000688137">
    <property type="component" value="Unassembled WGS sequence"/>
</dbReference>
<reference evidence="1" key="1">
    <citation type="submission" date="2021-01" db="EMBL/GenBank/DDBJ databases">
        <authorList>
            <consortium name="Genoscope - CEA"/>
            <person name="William W."/>
        </authorList>
    </citation>
    <scope>NUCLEOTIDE SEQUENCE</scope>
</reference>
<proteinExistence type="predicted"/>
<accession>A0A8S1KQ53</accession>
<evidence type="ECO:0000313" key="2">
    <source>
        <dbReference type="Proteomes" id="UP000688137"/>
    </source>
</evidence>
<organism evidence="1 2">
    <name type="scientific">Paramecium primaurelia</name>
    <dbReference type="NCBI Taxonomy" id="5886"/>
    <lineage>
        <taxon>Eukaryota</taxon>
        <taxon>Sar</taxon>
        <taxon>Alveolata</taxon>
        <taxon>Ciliophora</taxon>
        <taxon>Intramacronucleata</taxon>
        <taxon>Oligohymenophorea</taxon>
        <taxon>Peniculida</taxon>
        <taxon>Parameciidae</taxon>
        <taxon>Paramecium</taxon>
    </lineage>
</organism>
<dbReference type="EMBL" id="CAJJDM010000021">
    <property type="protein sequence ID" value="CAD8055302.1"/>
    <property type="molecule type" value="Genomic_DNA"/>
</dbReference>
<dbReference type="OMA" id="EANFRPC"/>
<evidence type="ECO:0000313" key="1">
    <source>
        <dbReference type="EMBL" id="CAD8055302.1"/>
    </source>
</evidence>
<protein>
    <submittedName>
        <fullName evidence="1">Uncharacterized protein</fullName>
    </submittedName>
</protein>